<protein>
    <submittedName>
        <fullName evidence="2">Uncharacterized protein</fullName>
    </submittedName>
</protein>
<feature type="compositionally biased region" description="Low complexity" evidence="1">
    <location>
        <begin position="71"/>
        <end position="90"/>
    </location>
</feature>
<evidence type="ECO:0000256" key="1">
    <source>
        <dbReference type="SAM" id="MobiDB-lite"/>
    </source>
</evidence>
<name>A0A9D4NDT7_DREPO</name>
<comment type="caution">
    <text evidence="2">The sequence shown here is derived from an EMBL/GenBank/DDBJ whole genome shotgun (WGS) entry which is preliminary data.</text>
</comment>
<dbReference type="Proteomes" id="UP000828390">
    <property type="component" value="Unassembled WGS sequence"/>
</dbReference>
<gene>
    <name evidence="2" type="ORF">DPMN_016674</name>
</gene>
<sequence length="99" mass="11760">MKLYGKLNYLEEMRMLFVGSGRLKKRERGESAERERERGEKKRDEERERERGERDRRERGAMQSRARESVLTPDLHLPSLHSLPYPLTTPSLSRIFSIS</sequence>
<accession>A0A9D4NDT7</accession>
<keyword evidence="3" id="KW-1185">Reference proteome</keyword>
<evidence type="ECO:0000313" key="2">
    <source>
        <dbReference type="EMBL" id="KAH3892555.1"/>
    </source>
</evidence>
<feature type="compositionally biased region" description="Basic and acidic residues" evidence="1">
    <location>
        <begin position="27"/>
        <end position="68"/>
    </location>
</feature>
<reference evidence="2" key="2">
    <citation type="submission" date="2020-11" db="EMBL/GenBank/DDBJ databases">
        <authorList>
            <person name="McCartney M.A."/>
            <person name="Auch B."/>
            <person name="Kono T."/>
            <person name="Mallez S."/>
            <person name="Becker A."/>
            <person name="Gohl D.M."/>
            <person name="Silverstein K.A.T."/>
            <person name="Koren S."/>
            <person name="Bechman K.B."/>
            <person name="Herman A."/>
            <person name="Abrahante J.E."/>
            <person name="Garbe J."/>
        </authorList>
    </citation>
    <scope>NUCLEOTIDE SEQUENCE</scope>
    <source>
        <strain evidence="2">Duluth1</strain>
        <tissue evidence="2">Whole animal</tissue>
    </source>
</reference>
<dbReference type="AlphaFoldDB" id="A0A9D4NDT7"/>
<dbReference type="EMBL" id="JAIWYP010000001">
    <property type="protein sequence ID" value="KAH3892555.1"/>
    <property type="molecule type" value="Genomic_DNA"/>
</dbReference>
<proteinExistence type="predicted"/>
<organism evidence="2 3">
    <name type="scientific">Dreissena polymorpha</name>
    <name type="common">Zebra mussel</name>
    <name type="synonym">Mytilus polymorpha</name>
    <dbReference type="NCBI Taxonomy" id="45954"/>
    <lineage>
        <taxon>Eukaryota</taxon>
        <taxon>Metazoa</taxon>
        <taxon>Spiralia</taxon>
        <taxon>Lophotrochozoa</taxon>
        <taxon>Mollusca</taxon>
        <taxon>Bivalvia</taxon>
        <taxon>Autobranchia</taxon>
        <taxon>Heteroconchia</taxon>
        <taxon>Euheterodonta</taxon>
        <taxon>Imparidentia</taxon>
        <taxon>Neoheterodontei</taxon>
        <taxon>Myida</taxon>
        <taxon>Dreissenoidea</taxon>
        <taxon>Dreissenidae</taxon>
        <taxon>Dreissena</taxon>
    </lineage>
</organism>
<reference evidence="2" key="1">
    <citation type="journal article" date="2019" name="bioRxiv">
        <title>The Genome of the Zebra Mussel, Dreissena polymorpha: A Resource for Invasive Species Research.</title>
        <authorList>
            <person name="McCartney M.A."/>
            <person name="Auch B."/>
            <person name="Kono T."/>
            <person name="Mallez S."/>
            <person name="Zhang Y."/>
            <person name="Obille A."/>
            <person name="Becker A."/>
            <person name="Abrahante J.E."/>
            <person name="Garbe J."/>
            <person name="Badalamenti J.P."/>
            <person name="Herman A."/>
            <person name="Mangelson H."/>
            <person name="Liachko I."/>
            <person name="Sullivan S."/>
            <person name="Sone E.D."/>
            <person name="Koren S."/>
            <person name="Silverstein K.A.T."/>
            <person name="Beckman K.B."/>
            <person name="Gohl D.M."/>
        </authorList>
    </citation>
    <scope>NUCLEOTIDE SEQUENCE</scope>
    <source>
        <strain evidence="2">Duluth1</strain>
        <tissue evidence="2">Whole animal</tissue>
    </source>
</reference>
<feature type="region of interest" description="Disordered" evidence="1">
    <location>
        <begin position="20"/>
        <end position="90"/>
    </location>
</feature>
<evidence type="ECO:0000313" key="3">
    <source>
        <dbReference type="Proteomes" id="UP000828390"/>
    </source>
</evidence>